<keyword evidence="1" id="KW-1133">Transmembrane helix</keyword>
<organism evidence="2 3">
    <name type="scientific">Cyphellophora europaea (strain CBS 101466)</name>
    <name type="common">Phialophora europaea</name>
    <dbReference type="NCBI Taxonomy" id="1220924"/>
    <lineage>
        <taxon>Eukaryota</taxon>
        <taxon>Fungi</taxon>
        <taxon>Dikarya</taxon>
        <taxon>Ascomycota</taxon>
        <taxon>Pezizomycotina</taxon>
        <taxon>Eurotiomycetes</taxon>
        <taxon>Chaetothyriomycetidae</taxon>
        <taxon>Chaetothyriales</taxon>
        <taxon>Cyphellophoraceae</taxon>
        <taxon>Cyphellophora</taxon>
    </lineage>
</organism>
<dbReference type="RefSeq" id="XP_008718370.1">
    <property type="nucleotide sequence ID" value="XM_008720148.1"/>
</dbReference>
<feature type="transmembrane region" description="Helical" evidence="1">
    <location>
        <begin position="21"/>
        <end position="42"/>
    </location>
</feature>
<dbReference type="OrthoDB" id="5344006at2759"/>
<keyword evidence="1" id="KW-0472">Membrane</keyword>
<evidence type="ECO:0000256" key="1">
    <source>
        <dbReference type="SAM" id="Phobius"/>
    </source>
</evidence>
<dbReference type="eggNOG" id="ENOG502SNDB">
    <property type="taxonomic scope" value="Eukaryota"/>
</dbReference>
<reference evidence="2 3" key="1">
    <citation type="submission" date="2013-03" db="EMBL/GenBank/DDBJ databases">
        <title>The Genome Sequence of Phialophora europaea CBS 101466.</title>
        <authorList>
            <consortium name="The Broad Institute Genomics Platform"/>
            <person name="Cuomo C."/>
            <person name="de Hoog S."/>
            <person name="Gorbushina A."/>
            <person name="Walker B."/>
            <person name="Young S.K."/>
            <person name="Zeng Q."/>
            <person name="Gargeya S."/>
            <person name="Fitzgerald M."/>
            <person name="Haas B."/>
            <person name="Abouelleil A."/>
            <person name="Allen A.W."/>
            <person name="Alvarado L."/>
            <person name="Arachchi H.M."/>
            <person name="Berlin A.M."/>
            <person name="Chapman S.B."/>
            <person name="Gainer-Dewar J."/>
            <person name="Goldberg J."/>
            <person name="Griggs A."/>
            <person name="Gujja S."/>
            <person name="Hansen M."/>
            <person name="Howarth C."/>
            <person name="Imamovic A."/>
            <person name="Ireland A."/>
            <person name="Larimer J."/>
            <person name="McCowan C."/>
            <person name="Murphy C."/>
            <person name="Pearson M."/>
            <person name="Poon T.W."/>
            <person name="Priest M."/>
            <person name="Roberts A."/>
            <person name="Saif S."/>
            <person name="Shea T."/>
            <person name="Sisk P."/>
            <person name="Sykes S."/>
            <person name="Wortman J."/>
            <person name="Nusbaum C."/>
            <person name="Birren B."/>
        </authorList>
    </citation>
    <scope>NUCLEOTIDE SEQUENCE [LARGE SCALE GENOMIC DNA]</scope>
    <source>
        <strain evidence="2 3">CBS 101466</strain>
    </source>
</reference>
<evidence type="ECO:0000313" key="2">
    <source>
        <dbReference type="EMBL" id="ETN39585.1"/>
    </source>
</evidence>
<gene>
    <name evidence="2" type="ORF">HMPREF1541_05811</name>
</gene>
<feature type="transmembrane region" description="Helical" evidence="1">
    <location>
        <begin position="129"/>
        <end position="150"/>
    </location>
</feature>
<proteinExistence type="predicted"/>
<dbReference type="VEuPathDB" id="FungiDB:HMPREF1541_05811"/>
<feature type="transmembrane region" description="Helical" evidence="1">
    <location>
        <begin position="88"/>
        <end position="109"/>
    </location>
</feature>
<dbReference type="AlphaFoldDB" id="W2RTE0"/>
<evidence type="ECO:0008006" key="4">
    <source>
        <dbReference type="Google" id="ProtNLM"/>
    </source>
</evidence>
<dbReference type="Proteomes" id="UP000030752">
    <property type="component" value="Unassembled WGS sequence"/>
</dbReference>
<evidence type="ECO:0000313" key="3">
    <source>
        <dbReference type="Proteomes" id="UP000030752"/>
    </source>
</evidence>
<dbReference type="InParanoid" id="W2RTE0"/>
<keyword evidence="1" id="KW-0812">Transmembrane</keyword>
<sequence length="297" mass="33482">MGARTRPSAYVPPLPFHAVRALTFVSVIIVGGVLASFCVQLTQDDFKLPWTFLVMLLADAVLLLSLMVGTVLYFCVHLSPLLNMIMNIPILLLWTVGLGLLIWNMYGTLGHSCTAANWGNEDGIMICHQYKAFFAFVVIGWLCQIALIILDVRARRTQSALGRYNKMRDSQDLKMDPLHSRESSVHDLPMGTGLDGAAQRMHSQQDQQQMGFVQRTESRRVPSRQSSFYSTAAPTYTTEPTYQNTPYTSNQDGYQAYNPTPRFDPAYSAGHNVHSMQDFGYQAPAQQTQYDNYYSRR</sequence>
<feature type="transmembrane region" description="Helical" evidence="1">
    <location>
        <begin position="48"/>
        <end position="76"/>
    </location>
</feature>
<dbReference type="EMBL" id="KB822721">
    <property type="protein sequence ID" value="ETN39585.1"/>
    <property type="molecule type" value="Genomic_DNA"/>
</dbReference>
<keyword evidence="3" id="KW-1185">Reference proteome</keyword>
<dbReference type="GeneID" id="19973150"/>
<name>W2RTE0_CYPE1</name>
<accession>W2RTE0</accession>
<dbReference type="HOGENOM" id="CLU_082475_0_0_1"/>
<protein>
    <recommendedName>
        <fullName evidence="4">MARVEL domain-containing protein</fullName>
    </recommendedName>
</protein>